<gene>
    <name evidence="4" type="ORF">P8A18_29215</name>
</gene>
<dbReference type="EMBL" id="CP120997">
    <property type="protein sequence ID" value="WLQ37267.1"/>
    <property type="molecule type" value="Genomic_DNA"/>
</dbReference>
<proteinExistence type="predicted"/>
<dbReference type="Gene3D" id="2.80.10.50">
    <property type="match status" value="2"/>
</dbReference>
<evidence type="ECO:0000256" key="1">
    <source>
        <dbReference type="SAM" id="MobiDB-lite"/>
    </source>
</evidence>
<keyword evidence="2" id="KW-1133">Transmembrane helix</keyword>
<dbReference type="Proteomes" id="UP001239522">
    <property type="component" value="Chromosome"/>
</dbReference>
<evidence type="ECO:0000256" key="2">
    <source>
        <dbReference type="SAM" id="Phobius"/>
    </source>
</evidence>
<feature type="region of interest" description="Disordered" evidence="1">
    <location>
        <begin position="1"/>
        <end position="104"/>
    </location>
</feature>
<dbReference type="Pfam" id="PF00652">
    <property type="entry name" value="Ricin_B_lectin"/>
    <property type="match status" value="1"/>
</dbReference>
<dbReference type="InterPro" id="IPR000772">
    <property type="entry name" value="Ricin_B_lectin"/>
</dbReference>
<reference evidence="4 5" key="1">
    <citation type="submission" date="2023-03" db="EMBL/GenBank/DDBJ databases">
        <title>Isolation and description of six Streptomyces strains from soil environments, able to metabolize different microbial glucans.</title>
        <authorList>
            <person name="Widen T."/>
            <person name="Larsbrink J."/>
        </authorList>
    </citation>
    <scope>NUCLEOTIDE SEQUENCE [LARGE SCALE GENOMIC DNA]</scope>
    <source>
        <strain evidence="4 5">Mut1</strain>
    </source>
</reference>
<evidence type="ECO:0000313" key="5">
    <source>
        <dbReference type="Proteomes" id="UP001239522"/>
    </source>
</evidence>
<dbReference type="SMART" id="SM00458">
    <property type="entry name" value="RICIN"/>
    <property type="match status" value="1"/>
</dbReference>
<name>A0ABY9HRT2_9ACTN</name>
<keyword evidence="2" id="KW-0472">Membrane</keyword>
<keyword evidence="5" id="KW-1185">Reference proteome</keyword>
<keyword evidence="2" id="KW-0812">Transmembrane</keyword>
<protein>
    <submittedName>
        <fullName evidence="4">Ricin-type beta-trefoil lectin domain protein</fullName>
    </submittedName>
</protein>
<accession>A0ABY9HRT2</accession>
<evidence type="ECO:0000313" key="4">
    <source>
        <dbReference type="EMBL" id="WLQ37267.1"/>
    </source>
</evidence>
<feature type="transmembrane region" description="Helical" evidence="2">
    <location>
        <begin position="105"/>
        <end position="127"/>
    </location>
</feature>
<dbReference type="RefSeq" id="WP_306059325.1">
    <property type="nucleotide sequence ID" value="NZ_CP120997.1"/>
</dbReference>
<dbReference type="SUPFAM" id="SSF50370">
    <property type="entry name" value="Ricin B-like lectins"/>
    <property type="match status" value="1"/>
</dbReference>
<feature type="compositionally biased region" description="Low complexity" evidence="1">
    <location>
        <begin position="12"/>
        <end position="75"/>
    </location>
</feature>
<feature type="domain" description="Ricin B lectin" evidence="3">
    <location>
        <begin position="236"/>
        <end position="363"/>
    </location>
</feature>
<organism evidence="4 5">
    <name type="scientific">Streptomyces castrisilvae</name>
    <dbReference type="NCBI Taxonomy" id="3033811"/>
    <lineage>
        <taxon>Bacteria</taxon>
        <taxon>Bacillati</taxon>
        <taxon>Actinomycetota</taxon>
        <taxon>Actinomycetes</taxon>
        <taxon>Kitasatosporales</taxon>
        <taxon>Streptomycetaceae</taxon>
        <taxon>Streptomyces</taxon>
    </lineage>
</organism>
<feature type="region of interest" description="Disordered" evidence="1">
    <location>
        <begin position="124"/>
        <end position="235"/>
    </location>
</feature>
<evidence type="ECO:0000259" key="3">
    <source>
        <dbReference type="SMART" id="SM00458"/>
    </source>
</evidence>
<dbReference type="PROSITE" id="PS50231">
    <property type="entry name" value="RICIN_B_LECTIN"/>
    <property type="match status" value="1"/>
</dbReference>
<sequence length="363" mass="36509">MSGRNEPHHQGAAAAATPTASEPEAPKAAASSELAKTAEPEPAAPESTPAPEAPDAAAAQAAAPDTEPAATATAEAEAEAEPEADSAASGKSTAPRPSGRPSRGLLAGAAIAGALLVGVPFLVSGALDRSGPGNGGPADRVADAGTVLNDSGNGAAPGVYGSADPAPSSPSPSPSAGKGKEDDGKHEPKTGAVVGGPAVPRSTQEAPKNPEPSKTPQKPKKKTPPKPAVTTTVTAAPGTTLFGHASNRCIEMVAHKGADGSPLQIANCTGKNWQKWDFRPDGTIRSMGLCMDVAWGSHDNGAVIQIAWCSGNPAQQFVLSADHDLVNPQANKCVDVKNAQTGGGARLQLWDCNGQDNQKWSRR</sequence>
<feature type="compositionally biased region" description="Basic and acidic residues" evidence="1">
    <location>
        <begin position="178"/>
        <end position="189"/>
    </location>
</feature>
<dbReference type="InterPro" id="IPR035992">
    <property type="entry name" value="Ricin_B-like_lectins"/>
</dbReference>